<dbReference type="SMART" id="SM00151">
    <property type="entry name" value="SWIB"/>
    <property type="match status" value="1"/>
</dbReference>
<evidence type="ECO:0000256" key="1">
    <source>
        <dbReference type="SAM" id="MobiDB-lite"/>
    </source>
</evidence>
<dbReference type="OrthoDB" id="10251073at2759"/>
<reference evidence="4" key="1">
    <citation type="journal article" date="2016" name="Proc. Natl. Acad. Sci. U.S.A.">
        <title>Comparative genomics of biotechnologically important yeasts.</title>
        <authorList>
            <person name="Riley R."/>
            <person name="Haridas S."/>
            <person name="Wolfe K.H."/>
            <person name="Lopes M.R."/>
            <person name="Hittinger C.T."/>
            <person name="Goeker M."/>
            <person name="Salamov A.A."/>
            <person name="Wisecaver J.H."/>
            <person name="Long T.M."/>
            <person name="Calvey C.H."/>
            <person name="Aerts A.L."/>
            <person name="Barry K.W."/>
            <person name="Choi C."/>
            <person name="Clum A."/>
            <person name="Coughlan A.Y."/>
            <person name="Deshpande S."/>
            <person name="Douglass A.P."/>
            <person name="Hanson S.J."/>
            <person name="Klenk H.-P."/>
            <person name="LaButti K.M."/>
            <person name="Lapidus A."/>
            <person name="Lindquist E.A."/>
            <person name="Lipzen A.M."/>
            <person name="Meier-Kolthoff J.P."/>
            <person name="Ohm R.A."/>
            <person name="Otillar R.P."/>
            <person name="Pangilinan J.L."/>
            <person name="Peng Y."/>
            <person name="Rokas A."/>
            <person name="Rosa C.A."/>
            <person name="Scheuner C."/>
            <person name="Sibirny A.A."/>
            <person name="Slot J.C."/>
            <person name="Stielow J.B."/>
            <person name="Sun H."/>
            <person name="Kurtzman C.P."/>
            <person name="Blackwell M."/>
            <person name="Grigoriev I.V."/>
            <person name="Jeffries T.W."/>
        </authorList>
    </citation>
    <scope>NUCLEOTIDE SEQUENCE [LARGE SCALE GENOMIC DNA]</scope>
    <source>
        <strain evidence="4">NRRL Y-1626</strain>
    </source>
</reference>
<gene>
    <name evidence="3" type="ORF">HANVADRAFT_52386</name>
</gene>
<evidence type="ECO:0000313" key="3">
    <source>
        <dbReference type="EMBL" id="OBA27365.1"/>
    </source>
</evidence>
<feature type="compositionally biased region" description="Basic and acidic residues" evidence="1">
    <location>
        <begin position="123"/>
        <end position="138"/>
    </location>
</feature>
<dbReference type="InterPro" id="IPR036885">
    <property type="entry name" value="SWIB_MDM2_dom_sf"/>
</dbReference>
<dbReference type="SUPFAM" id="SSF47592">
    <property type="entry name" value="SWIB/MDM2 domain"/>
    <property type="match status" value="1"/>
</dbReference>
<evidence type="ECO:0000313" key="4">
    <source>
        <dbReference type="Proteomes" id="UP000092321"/>
    </source>
</evidence>
<dbReference type="Proteomes" id="UP000092321">
    <property type="component" value="Unassembled WGS sequence"/>
</dbReference>
<dbReference type="InterPro" id="IPR003121">
    <property type="entry name" value="SWIB_MDM2_domain"/>
</dbReference>
<feature type="region of interest" description="Disordered" evidence="1">
    <location>
        <begin position="94"/>
        <end position="165"/>
    </location>
</feature>
<sequence length="260" mass="30385">MSEESDVNLFQTLANYKKQYEKKQSVLQYIPMIDCIVNVGDLDLITVSKILKAIVNLYGDSVLKNSDQLKELIYERFYHFQKLYNKNDKKNVEENHIKKRKADDSDKSLEKEKSLKKKIKKESKKESVHEIKQEVKKDEKKKKKKAKKLAEESTKDSEDDKPLKKGGFALTPVTFSEKLINILGENQPDTGEPWTRTKVSKAVWDYIKDKELQNPEDKRDILFKKDSKFSKLFPDDIAKVSMFSMQKYISPHIKTTKDLV</sequence>
<feature type="domain" description="DM2" evidence="2">
    <location>
        <begin position="168"/>
        <end position="255"/>
    </location>
</feature>
<dbReference type="AlphaFoldDB" id="A0A1B7TFB9"/>
<feature type="compositionally biased region" description="Basic and acidic residues" evidence="1">
    <location>
        <begin position="148"/>
        <end position="163"/>
    </location>
</feature>
<dbReference type="Pfam" id="PF02201">
    <property type="entry name" value="SWIB"/>
    <property type="match status" value="1"/>
</dbReference>
<evidence type="ECO:0000259" key="2">
    <source>
        <dbReference type="PROSITE" id="PS51925"/>
    </source>
</evidence>
<dbReference type="PROSITE" id="PS51925">
    <property type="entry name" value="SWIB_MDM2"/>
    <property type="match status" value="1"/>
</dbReference>
<proteinExistence type="predicted"/>
<dbReference type="EMBL" id="LXPE01000009">
    <property type="protein sequence ID" value="OBA27365.1"/>
    <property type="molecule type" value="Genomic_DNA"/>
</dbReference>
<organism evidence="3 4">
    <name type="scientific">Hanseniaspora valbyensis NRRL Y-1626</name>
    <dbReference type="NCBI Taxonomy" id="766949"/>
    <lineage>
        <taxon>Eukaryota</taxon>
        <taxon>Fungi</taxon>
        <taxon>Dikarya</taxon>
        <taxon>Ascomycota</taxon>
        <taxon>Saccharomycotina</taxon>
        <taxon>Saccharomycetes</taxon>
        <taxon>Saccharomycodales</taxon>
        <taxon>Saccharomycodaceae</taxon>
        <taxon>Hanseniaspora</taxon>
    </lineage>
</organism>
<keyword evidence="4" id="KW-1185">Reference proteome</keyword>
<dbReference type="CDD" id="cd10567">
    <property type="entry name" value="SWIB-MDM2_like"/>
    <property type="match status" value="1"/>
</dbReference>
<dbReference type="Gene3D" id="1.10.245.10">
    <property type="entry name" value="SWIB/MDM2 domain"/>
    <property type="match status" value="1"/>
</dbReference>
<comment type="caution">
    <text evidence="3">The sequence shown here is derived from an EMBL/GenBank/DDBJ whole genome shotgun (WGS) entry which is preliminary data.</text>
</comment>
<accession>A0A1B7TFB9</accession>
<feature type="compositionally biased region" description="Basic and acidic residues" evidence="1">
    <location>
        <begin position="94"/>
        <end position="113"/>
    </location>
</feature>
<name>A0A1B7TFB9_9ASCO</name>
<dbReference type="PANTHER" id="PTHR13844">
    <property type="entry name" value="SWI/SNF-RELATED MATRIX-ASSOCIATED ACTIN-DEPENDENT REGULATOR OF CHROMATIN SUBFAMILY D"/>
    <property type="match status" value="1"/>
</dbReference>
<dbReference type="InterPro" id="IPR019835">
    <property type="entry name" value="SWIB_domain"/>
</dbReference>
<protein>
    <recommendedName>
        <fullName evidence="2">DM2 domain-containing protein</fullName>
    </recommendedName>
</protein>